<comment type="similarity">
    <text evidence="1">Belongs to the PrpD family.</text>
</comment>
<dbReference type="InterPro" id="IPR005656">
    <property type="entry name" value="MmgE_PrpD"/>
</dbReference>
<evidence type="ECO:0000259" key="2">
    <source>
        <dbReference type="Pfam" id="PF03972"/>
    </source>
</evidence>
<gene>
    <name evidence="3" type="ORF">DY367_25710</name>
</gene>
<dbReference type="PANTHER" id="PTHR16943">
    <property type="entry name" value="2-METHYLCITRATE DEHYDRATASE-RELATED"/>
    <property type="match status" value="1"/>
</dbReference>
<evidence type="ECO:0000313" key="4">
    <source>
        <dbReference type="Proteomes" id="UP000285324"/>
    </source>
</evidence>
<dbReference type="RefSeq" id="WP_165867932.1">
    <property type="nucleotide sequence ID" value="NZ_QVXO01000054.1"/>
</dbReference>
<proteinExistence type="inferred from homology"/>
<evidence type="ECO:0000256" key="1">
    <source>
        <dbReference type="ARBA" id="ARBA00006174"/>
    </source>
</evidence>
<feature type="non-terminal residue" evidence="3">
    <location>
        <position position="182"/>
    </location>
</feature>
<comment type="caution">
    <text evidence="3">The sequence shown here is derived from an EMBL/GenBank/DDBJ whole genome shotgun (WGS) entry which is preliminary data.</text>
</comment>
<feature type="domain" description="MmgE/PrpD N-terminal" evidence="2">
    <location>
        <begin position="9"/>
        <end position="182"/>
    </location>
</feature>
<dbReference type="Proteomes" id="UP000285324">
    <property type="component" value="Unassembled WGS sequence"/>
</dbReference>
<dbReference type="Pfam" id="PF03972">
    <property type="entry name" value="MmgE_PrpD_N"/>
    <property type="match status" value="1"/>
</dbReference>
<dbReference type="PANTHER" id="PTHR16943:SF8">
    <property type="entry name" value="2-METHYLCITRATE DEHYDRATASE"/>
    <property type="match status" value="1"/>
</dbReference>
<dbReference type="Gene3D" id="1.10.4100.10">
    <property type="entry name" value="2-methylcitrate dehydratase PrpD"/>
    <property type="match status" value="1"/>
</dbReference>
<accession>A0A424W6C7</accession>
<evidence type="ECO:0000313" key="3">
    <source>
        <dbReference type="EMBL" id="RPJ88803.1"/>
    </source>
</evidence>
<dbReference type="SUPFAM" id="SSF103378">
    <property type="entry name" value="2-methylcitrate dehydratase PrpD"/>
    <property type="match status" value="1"/>
</dbReference>
<name>A0A424W6C7_ALCXX</name>
<dbReference type="InterPro" id="IPR042183">
    <property type="entry name" value="MmgE/PrpD_sf_1"/>
</dbReference>
<sequence length="182" mass="18169">MTSSAEHTLVTHLADLQRRQISPTTRARLAQALLDWFTAGWSAAGTPAAAGYRRVALDCQPGAGPAPVFGGPVVNANGAAFANAAIAHIREIDDAHRAAMLHPGVVSVTPALALAADGGMTQRQVADAIIAGYEVSLRLGEALGTRHAAGFHATATAGAVGAAAAAGVALGLAPAPLHHALG</sequence>
<dbReference type="InterPro" id="IPR045336">
    <property type="entry name" value="MmgE_PrpD_N"/>
</dbReference>
<dbReference type="EMBL" id="QVXO01000054">
    <property type="protein sequence ID" value="RPJ88803.1"/>
    <property type="molecule type" value="Genomic_DNA"/>
</dbReference>
<dbReference type="GO" id="GO:0016829">
    <property type="term" value="F:lyase activity"/>
    <property type="evidence" value="ECO:0007669"/>
    <property type="project" value="InterPro"/>
</dbReference>
<organism evidence="3 4">
    <name type="scientific">Alcaligenes xylosoxydans xylosoxydans</name>
    <name type="common">Achromobacter xylosoxidans</name>
    <dbReference type="NCBI Taxonomy" id="85698"/>
    <lineage>
        <taxon>Bacteria</taxon>
        <taxon>Pseudomonadati</taxon>
        <taxon>Pseudomonadota</taxon>
        <taxon>Betaproteobacteria</taxon>
        <taxon>Burkholderiales</taxon>
        <taxon>Alcaligenaceae</taxon>
        <taxon>Achromobacter</taxon>
    </lineage>
</organism>
<reference evidence="3 4" key="1">
    <citation type="submission" date="2018-08" db="EMBL/GenBank/DDBJ databases">
        <title>Achromobacter xylosoxidans Genome sequencing and assembly.</title>
        <authorList>
            <person name="Wang R."/>
            <person name="Rensing C."/>
            <person name="Li Y."/>
        </authorList>
    </citation>
    <scope>NUCLEOTIDE SEQUENCE [LARGE SCALE GENOMIC DNA]</scope>
    <source>
        <strain evidence="3 4">GD003A</strain>
    </source>
</reference>
<dbReference type="InterPro" id="IPR036148">
    <property type="entry name" value="MmgE/PrpD_sf"/>
</dbReference>
<dbReference type="AlphaFoldDB" id="A0A424W6C7"/>
<protein>
    <submittedName>
        <fullName evidence="3">2-methylcitrate dehydratase</fullName>
    </submittedName>
</protein>